<comment type="caution">
    <text evidence="3">The sequence shown here is derived from an EMBL/GenBank/DDBJ whole genome shotgun (WGS) entry which is preliminary data.</text>
</comment>
<evidence type="ECO:0000256" key="2">
    <source>
        <dbReference type="ARBA" id="ARBA00022840"/>
    </source>
</evidence>
<accession>S9S8Y5</accession>
<dbReference type="Pfam" id="PF10609">
    <property type="entry name" value="ParA"/>
    <property type="match status" value="1"/>
</dbReference>
<organism evidence="3 4">
    <name type="scientific">Magnetospirillum fulvum MGU-K5</name>
    <dbReference type="NCBI Taxonomy" id="1316936"/>
    <lineage>
        <taxon>Bacteria</taxon>
        <taxon>Pseudomonadati</taxon>
        <taxon>Pseudomonadota</taxon>
        <taxon>Alphaproteobacteria</taxon>
        <taxon>Rhodospirillales</taxon>
        <taxon>Rhodospirillaceae</taxon>
        <taxon>Magnetospirillum</taxon>
    </lineage>
</organism>
<dbReference type="Gene3D" id="3.40.50.300">
    <property type="entry name" value="P-loop containing nucleotide triphosphate hydrolases"/>
    <property type="match status" value="1"/>
</dbReference>
<proteinExistence type="predicted"/>
<dbReference type="eggNOG" id="COG4963">
    <property type="taxonomic scope" value="Bacteria"/>
</dbReference>
<dbReference type="AlphaFoldDB" id="S9S8Y5"/>
<dbReference type="InterPro" id="IPR033756">
    <property type="entry name" value="YlxH/NBP35"/>
</dbReference>
<dbReference type="GO" id="GO:0009898">
    <property type="term" value="C:cytoplasmic side of plasma membrane"/>
    <property type="evidence" value="ECO:0007669"/>
    <property type="project" value="TreeGrafter"/>
</dbReference>
<dbReference type="Gene3D" id="3.40.50.2300">
    <property type="match status" value="1"/>
</dbReference>
<keyword evidence="1" id="KW-0547">Nucleotide-binding</keyword>
<dbReference type="STRING" id="1316936.K678_12514"/>
<keyword evidence="2" id="KW-0067">ATP-binding</keyword>
<dbReference type="GO" id="GO:0016887">
    <property type="term" value="F:ATP hydrolysis activity"/>
    <property type="evidence" value="ECO:0007669"/>
    <property type="project" value="TreeGrafter"/>
</dbReference>
<protein>
    <submittedName>
        <fullName evidence="3">CpaE protein</fullName>
    </submittedName>
</protein>
<dbReference type="SUPFAM" id="SSF52172">
    <property type="entry name" value="CheY-like"/>
    <property type="match status" value="1"/>
</dbReference>
<dbReference type="PANTHER" id="PTHR43384:SF6">
    <property type="entry name" value="SEPTUM SITE-DETERMINING PROTEIN MIND HOMOLOG, CHLOROPLASTIC"/>
    <property type="match status" value="1"/>
</dbReference>
<dbReference type="GO" id="GO:0005829">
    <property type="term" value="C:cytosol"/>
    <property type="evidence" value="ECO:0007669"/>
    <property type="project" value="TreeGrafter"/>
</dbReference>
<dbReference type="GO" id="GO:0051782">
    <property type="term" value="P:negative regulation of cell division"/>
    <property type="evidence" value="ECO:0007669"/>
    <property type="project" value="TreeGrafter"/>
</dbReference>
<sequence length="391" mass="42447">MADDVSVSILEMFVLEAMIPHAFVFQGSVNDLISMLANVDHPPEQLVVDVSKSAMPHTDLANLANVCPPGVSVVVVGERNDIGLFRELLRMGVDDYIVKPLTMDLLHRVMGRLNGRSEPVHQIRTGKLVACLGSRGGVGTSTVAANMGWRLARDLERRVAVIDLDPFGGSLDILLGSQNNKGLADLLKNINQLDPHYVERSFVQVAPRLFLLSARYDLGEAGVLPAKSLNMLLVELKKLFHYVILDLPCRGGEIAASLVNAAETVVVVTEPSVISTRETVRLLQLAELRDTKVPVMVVVNQPNQPGRAELRLPDFEAAVGRRILHVLPFDRDAAGLGENIGPPVVAGKGPLAQAMRRLVDDLAGRHLEANAANVPFWRRLPALGKFLKLGG</sequence>
<dbReference type="Proteomes" id="UP000015350">
    <property type="component" value="Unassembled WGS sequence"/>
</dbReference>
<reference evidence="3 4" key="1">
    <citation type="submission" date="2013-04" db="EMBL/GenBank/DDBJ databases">
        <authorList>
            <person name="Kuznetsov B."/>
            <person name="Ivanovsky R."/>
        </authorList>
    </citation>
    <scope>NUCLEOTIDE SEQUENCE [LARGE SCALE GENOMIC DNA]</scope>
    <source>
        <strain evidence="3 4">MGU-K5</strain>
    </source>
</reference>
<dbReference type="EMBL" id="AQPH01000051">
    <property type="protein sequence ID" value="EPY01129.1"/>
    <property type="molecule type" value="Genomic_DNA"/>
</dbReference>
<dbReference type="PANTHER" id="PTHR43384">
    <property type="entry name" value="SEPTUM SITE-DETERMINING PROTEIN MIND HOMOLOG, CHLOROPLASTIC-RELATED"/>
    <property type="match status" value="1"/>
</dbReference>
<evidence type="ECO:0000256" key="1">
    <source>
        <dbReference type="ARBA" id="ARBA00022741"/>
    </source>
</evidence>
<dbReference type="InterPro" id="IPR011006">
    <property type="entry name" value="CheY-like_superfamily"/>
</dbReference>
<evidence type="ECO:0000313" key="4">
    <source>
        <dbReference type="Proteomes" id="UP000015350"/>
    </source>
</evidence>
<evidence type="ECO:0000313" key="3">
    <source>
        <dbReference type="EMBL" id="EPY01129.1"/>
    </source>
</evidence>
<gene>
    <name evidence="3" type="ORF">K678_12514</name>
</gene>
<dbReference type="InterPro" id="IPR027417">
    <property type="entry name" value="P-loop_NTPase"/>
</dbReference>
<dbReference type="GO" id="GO:0005524">
    <property type="term" value="F:ATP binding"/>
    <property type="evidence" value="ECO:0007669"/>
    <property type="project" value="UniProtKB-KW"/>
</dbReference>
<name>S9S8Y5_MAGFU</name>
<dbReference type="InterPro" id="IPR050625">
    <property type="entry name" value="ParA/MinD_ATPase"/>
</dbReference>
<dbReference type="SUPFAM" id="SSF52540">
    <property type="entry name" value="P-loop containing nucleoside triphosphate hydrolases"/>
    <property type="match status" value="1"/>
</dbReference>